<evidence type="ECO:0000259" key="2">
    <source>
        <dbReference type="Pfam" id="PF00487"/>
    </source>
</evidence>
<dbReference type="Proteomes" id="UP000660611">
    <property type="component" value="Unassembled WGS sequence"/>
</dbReference>
<feature type="transmembrane region" description="Helical" evidence="1">
    <location>
        <begin position="222"/>
        <end position="240"/>
    </location>
</feature>
<comment type="caution">
    <text evidence="3">The sequence shown here is derived from an EMBL/GenBank/DDBJ whole genome shotgun (WGS) entry which is preliminary data.</text>
</comment>
<protein>
    <recommendedName>
        <fullName evidence="2">Fatty acid desaturase domain-containing protein</fullName>
    </recommendedName>
</protein>
<dbReference type="Pfam" id="PF00487">
    <property type="entry name" value="FA_desaturase"/>
    <property type="match status" value="1"/>
</dbReference>
<keyword evidence="1" id="KW-0812">Transmembrane</keyword>
<sequence>MSDVAAIPGPARDVRESMLVLPTWLQPVLTWVTGKPTVTENSWRLRPVDHLLASIAPLLFGVAVGWAAVLAGGWWLLVLPVSWLSSVHGMRKLGSVILHQCTHATYSRRKWVNRLLGGAIAAGLGVQEYEDYSREHVSDHHSLSHMTMADPTARFIVETMRCEPLMSGRQMWLAMFRTMLSPAFQVRQMFWRLSTHRTAVRAALLMLTLAAEIALFAGVGSWWIALLVWVIPLTVLYNWAAVLRVSCRHLFPAAGHPLEGRAAIALGTHGIFLGEAVPDPALRGMRRARGWASWWLRMLFVHLFNRLFVLVGDGPCHDYHHRFPRSAQWVNYPFARRDDIAAGHPMWLAYTEVWGLRAAIDEVFSSLRQADPAIYRREPVVVRLPSRPPPHLTD</sequence>
<keyword evidence="4" id="KW-1185">Reference proteome</keyword>
<name>A0A919PN72_9ACTN</name>
<evidence type="ECO:0000256" key="1">
    <source>
        <dbReference type="SAM" id="Phobius"/>
    </source>
</evidence>
<keyword evidence="1" id="KW-0472">Membrane</keyword>
<reference evidence="3" key="1">
    <citation type="submission" date="2021-01" db="EMBL/GenBank/DDBJ databases">
        <title>Whole genome shotgun sequence of Dactylosporangium siamense NBRC 106093.</title>
        <authorList>
            <person name="Komaki H."/>
            <person name="Tamura T."/>
        </authorList>
    </citation>
    <scope>NUCLEOTIDE SEQUENCE</scope>
    <source>
        <strain evidence="3">NBRC 106093</strain>
    </source>
</reference>
<feature type="transmembrane region" description="Helical" evidence="1">
    <location>
        <begin position="51"/>
        <end position="84"/>
    </location>
</feature>
<evidence type="ECO:0000313" key="4">
    <source>
        <dbReference type="Proteomes" id="UP000660611"/>
    </source>
</evidence>
<gene>
    <name evidence="3" type="ORF">Dsi01nite_057270</name>
</gene>
<keyword evidence="1" id="KW-1133">Transmembrane helix</keyword>
<proteinExistence type="predicted"/>
<dbReference type="RefSeq" id="WP_203849406.1">
    <property type="nucleotide sequence ID" value="NZ_BAAAVW010000019.1"/>
</dbReference>
<dbReference type="AlphaFoldDB" id="A0A919PN72"/>
<dbReference type="EMBL" id="BONQ01000084">
    <property type="protein sequence ID" value="GIG47686.1"/>
    <property type="molecule type" value="Genomic_DNA"/>
</dbReference>
<evidence type="ECO:0000313" key="3">
    <source>
        <dbReference type="EMBL" id="GIG47686.1"/>
    </source>
</evidence>
<organism evidence="3 4">
    <name type="scientific">Dactylosporangium siamense</name>
    <dbReference type="NCBI Taxonomy" id="685454"/>
    <lineage>
        <taxon>Bacteria</taxon>
        <taxon>Bacillati</taxon>
        <taxon>Actinomycetota</taxon>
        <taxon>Actinomycetes</taxon>
        <taxon>Micromonosporales</taxon>
        <taxon>Micromonosporaceae</taxon>
        <taxon>Dactylosporangium</taxon>
    </lineage>
</organism>
<feature type="domain" description="Fatty acid desaturase" evidence="2">
    <location>
        <begin position="75"/>
        <end position="350"/>
    </location>
</feature>
<feature type="transmembrane region" description="Helical" evidence="1">
    <location>
        <begin position="198"/>
        <end position="216"/>
    </location>
</feature>
<accession>A0A919PN72</accession>
<dbReference type="InterPro" id="IPR005804">
    <property type="entry name" value="FA_desaturase_dom"/>
</dbReference>
<dbReference type="GO" id="GO:0006629">
    <property type="term" value="P:lipid metabolic process"/>
    <property type="evidence" value="ECO:0007669"/>
    <property type="project" value="InterPro"/>
</dbReference>